<comment type="subcellular location">
    <subcellularLocation>
        <location evidence="1">Cell membrane</location>
        <topology evidence="1">Multi-pass membrane protein</topology>
    </subcellularLocation>
</comment>
<dbReference type="EMBL" id="JADZLT010000042">
    <property type="protein sequence ID" value="MBH0237335.1"/>
    <property type="molecule type" value="Genomic_DNA"/>
</dbReference>
<dbReference type="RefSeq" id="WP_197310429.1">
    <property type="nucleotide sequence ID" value="NZ_JADZLT010000042.1"/>
</dbReference>
<dbReference type="PANTHER" id="PTHR33908">
    <property type="entry name" value="MANNOSYLTRANSFERASE YKCB-RELATED"/>
    <property type="match status" value="1"/>
</dbReference>
<dbReference type="InterPro" id="IPR050297">
    <property type="entry name" value="LipidA_mod_glycosyltrf_83"/>
</dbReference>
<reference evidence="10" key="1">
    <citation type="submission" date="2020-12" db="EMBL/GenBank/DDBJ databases">
        <title>Methylobrevis albus sp. nov., isolated from fresh water lack sediment.</title>
        <authorList>
            <person name="Zou Q."/>
        </authorList>
    </citation>
    <scope>NUCLEOTIDE SEQUENCE</scope>
    <source>
        <strain evidence="10">L22</strain>
    </source>
</reference>
<feature type="domain" description="Glycosyltransferase RgtA/B/C/D-like" evidence="9">
    <location>
        <begin position="82"/>
        <end position="251"/>
    </location>
</feature>
<dbReference type="Pfam" id="PF13231">
    <property type="entry name" value="PMT_2"/>
    <property type="match status" value="1"/>
</dbReference>
<evidence type="ECO:0000256" key="6">
    <source>
        <dbReference type="ARBA" id="ARBA00022989"/>
    </source>
</evidence>
<feature type="transmembrane region" description="Helical" evidence="8">
    <location>
        <begin position="319"/>
        <end position="338"/>
    </location>
</feature>
<evidence type="ECO:0000313" key="11">
    <source>
        <dbReference type="Proteomes" id="UP000631694"/>
    </source>
</evidence>
<dbReference type="Proteomes" id="UP000631694">
    <property type="component" value="Unassembled WGS sequence"/>
</dbReference>
<evidence type="ECO:0000313" key="10">
    <source>
        <dbReference type="EMBL" id="MBH0237335.1"/>
    </source>
</evidence>
<evidence type="ECO:0000256" key="5">
    <source>
        <dbReference type="ARBA" id="ARBA00022692"/>
    </source>
</evidence>
<keyword evidence="3" id="KW-0328">Glycosyltransferase</keyword>
<keyword evidence="6 8" id="KW-1133">Transmembrane helix</keyword>
<dbReference type="GO" id="GO:0005886">
    <property type="term" value="C:plasma membrane"/>
    <property type="evidence" value="ECO:0007669"/>
    <property type="project" value="UniProtKB-SubCell"/>
</dbReference>
<evidence type="ECO:0000256" key="3">
    <source>
        <dbReference type="ARBA" id="ARBA00022676"/>
    </source>
</evidence>
<feature type="transmembrane region" description="Helical" evidence="8">
    <location>
        <begin position="138"/>
        <end position="156"/>
    </location>
</feature>
<organism evidence="10 11">
    <name type="scientific">Methylobrevis albus</name>
    <dbReference type="NCBI Taxonomy" id="2793297"/>
    <lineage>
        <taxon>Bacteria</taxon>
        <taxon>Pseudomonadati</taxon>
        <taxon>Pseudomonadota</taxon>
        <taxon>Alphaproteobacteria</taxon>
        <taxon>Hyphomicrobiales</taxon>
        <taxon>Pleomorphomonadaceae</taxon>
        <taxon>Methylobrevis</taxon>
    </lineage>
</organism>
<feature type="transmembrane region" description="Helical" evidence="8">
    <location>
        <begin position="237"/>
        <end position="257"/>
    </location>
</feature>
<dbReference type="GO" id="GO:0010041">
    <property type="term" value="P:response to iron(III) ion"/>
    <property type="evidence" value="ECO:0007669"/>
    <property type="project" value="TreeGrafter"/>
</dbReference>
<gene>
    <name evidence="10" type="ORF">I5731_05825</name>
</gene>
<keyword evidence="5 8" id="KW-0812">Transmembrane</keyword>
<feature type="transmembrane region" description="Helical" evidence="8">
    <location>
        <begin position="402"/>
        <end position="423"/>
    </location>
</feature>
<dbReference type="GO" id="GO:0009103">
    <property type="term" value="P:lipopolysaccharide biosynthetic process"/>
    <property type="evidence" value="ECO:0007669"/>
    <property type="project" value="TreeGrafter"/>
</dbReference>
<feature type="transmembrane region" description="Helical" evidence="8">
    <location>
        <begin position="290"/>
        <end position="312"/>
    </location>
</feature>
<proteinExistence type="predicted"/>
<name>A0A931I101_9HYPH</name>
<feature type="transmembrane region" description="Helical" evidence="8">
    <location>
        <begin position="430"/>
        <end position="450"/>
    </location>
</feature>
<dbReference type="InterPro" id="IPR038731">
    <property type="entry name" value="RgtA/B/C-like"/>
</dbReference>
<evidence type="ECO:0000256" key="4">
    <source>
        <dbReference type="ARBA" id="ARBA00022679"/>
    </source>
</evidence>
<feature type="transmembrane region" description="Helical" evidence="8">
    <location>
        <begin position="209"/>
        <end position="225"/>
    </location>
</feature>
<keyword evidence="7 8" id="KW-0472">Membrane</keyword>
<feature type="transmembrane region" description="Helical" evidence="8">
    <location>
        <begin position="87"/>
        <end position="108"/>
    </location>
</feature>
<sequence>MAVDTIAAPTSDRLDKLWRSLLASHRRAAAAIVLFALVCVLPGFFTIPPVDRDEARFAQTSRQMVETGDLVDLHFLDGHRYKKPIGIYWLQAGAAVLSGAGADAPIAIYRLPSLAGALAAALLTYAAGCVLFGRAAGLLAALFMAGSVILGVEARLAKTDAVLLALTLGCQIALARIYLRRADEPAAPAVAVYGFWLALAAAILVKGPIAPLVAGLTLAALAIADRDARWLARLRPITGLAIVVAVVAPWLTAITLLSDGAFWGASVGQDLAGKIAAGQESHGAPPGTHLAVFFAIAWPGAAFALAAAPAVWRARHEPAVRFCLAWIVPGWLVFEAVTTKLPHYTLPFYPAIALLTAAMAVRGAVAGGRLLRGGLLLSVAIAVALAIAAAGALLHFGDAGPVTAAALVAVVAAAAVPAAIAASRGTLPQAAVALLGLAAVLYAAVLGIAAPTLQTLFPAPRIAAAVAGSAPCPAPRVAVAGYAEPGLVFALGSNVRLTDGAGAASLLAADPACAVAVVEARARAAFEAALAAAGTAVTTRATVTGTAIGNGRRISTDIVVAAPATEQGG</sequence>
<evidence type="ECO:0000256" key="1">
    <source>
        <dbReference type="ARBA" id="ARBA00004651"/>
    </source>
</evidence>
<keyword evidence="11" id="KW-1185">Reference proteome</keyword>
<feature type="transmembrane region" description="Helical" evidence="8">
    <location>
        <begin position="162"/>
        <end position="179"/>
    </location>
</feature>
<dbReference type="AlphaFoldDB" id="A0A931I101"/>
<protein>
    <submittedName>
        <fullName evidence="10">Glycosyltransferase family 39 protein</fullName>
    </submittedName>
</protein>
<comment type="caution">
    <text evidence="10">The sequence shown here is derived from an EMBL/GenBank/DDBJ whole genome shotgun (WGS) entry which is preliminary data.</text>
</comment>
<dbReference type="GO" id="GO:0016763">
    <property type="term" value="F:pentosyltransferase activity"/>
    <property type="evidence" value="ECO:0007669"/>
    <property type="project" value="TreeGrafter"/>
</dbReference>
<evidence type="ECO:0000259" key="9">
    <source>
        <dbReference type="Pfam" id="PF13231"/>
    </source>
</evidence>
<evidence type="ECO:0000256" key="2">
    <source>
        <dbReference type="ARBA" id="ARBA00022475"/>
    </source>
</evidence>
<evidence type="ECO:0000256" key="8">
    <source>
        <dbReference type="SAM" id="Phobius"/>
    </source>
</evidence>
<feature type="transmembrane region" description="Helical" evidence="8">
    <location>
        <begin position="373"/>
        <end position="396"/>
    </location>
</feature>
<feature type="transmembrane region" description="Helical" evidence="8">
    <location>
        <begin position="344"/>
        <end position="361"/>
    </location>
</feature>
<feature type="transmembrane region" description="Helical" evidence="8">
    <location>
        <begin position="28"/>
        <end position="47"/>
    </location>
</feature>
<feature type="transmembrane region" description="Helical" evidence="8">
    <location>
        <begin position="186"/>
        <end position="203"/>
    </location>
</feature>
<dbReference type="PANTHER" id="PTHR33908:SF3">
    <property type="entry name" value="UNDECAPRENYL PHOSPHATE-ALPHA-4-AMINO-4-DEOXY-L-ARABINOSE ARABINOSYL TRANSFERASE"/>
    <property type="match status" value="1"/>
</dbReference>
<accession>A0A931I101</accession>
<evidence type="ECO:0000256" key="7">
    <source>
        <dbReference type="ARBA" id="ARBA00023136"/>
    </source>
</evidence>
<keyword evidence="2" id="KW-1003">Cell membrane</keyword>
<keyword evidence="4" id="KW-0808">Transferase</keyword>